<gene>
    <name evidence="2" type="ORF">Q9312_15860</name>
</gene>
<dbReference type="KEGG" id="plei:Q9312_15860"/>
<keyword evidence="2" id="KW-0255">Endonuclease</keyword>
<dbReference type="RefSeq" id="WP_309201841.1">
    <property type="nucleotide sequence ID" value="NZ_CP133548.1"/>
</dbReference>
<proteinExistence type="predicted"/>
<organism evidence="2 3">
    <name type="scientific">Pleionea litopenaei</name>
    <dbReference type="NCBI Taxonomy" id="3070815"/>
    <lineage>
        <taxon>Bacteria</taxon>
        <taxon>Pseudomonadati</taxon>
        <taxon>Pseudomonadota</taxon>
        <taxon>Gammaproteobacteria</taxon>
        <taxon>Oceanospirillales</taxon>
        <taxon>Pleioneaceae</taxon>
        <taxon>Pleionea</taxon>
    </lineage>
</organism>
<keyword evidence="3" id="KW-1185">Reference proteome</keyword>
<dbReference type="Pfam" id="PF14414">
    <property type="entry name" value="WHH"/>
    <property type="match status" value="1"/>
</dbReference>
<protein>
    <submittedName>
        <fullName evidence="2">HNH endonuclease</fullName>
    </submittedName>
</protein>
<evidence type="ECO:0000313" key="3">
    <source>
        <dbReference type="Proteomes" id="UP001239782"/>
    </source>
</evidence>
<reference evidence="2 3" key="1">
    <citation type="submission" date="2023-08" db="EMBL/GenBank/DDBJ databases">
        <title>Pleionea litopenaei sp. nov., isolated from stomach of juvenile Litopenaeus vannamei.</title>
        <authorList>
            <person name="Rho A.M."/>
            <person name="Hwang C.Y."/>
        </authorList>
    </citation>
    <scope>NUCLEOTIDE SEQUENCE [LARGE SCALE GENOMIC DNA]</scope>
    <source>
        <strain evidence="2 3">HL-JVS1</strain>
    </source>
</reference>
<accession>A0AA51X6D1</accession>
<dbReference type="AlphaFoldDB" id="A0AA51X6D1"/>
<dbReference type="EMBL" id="CP133548">
    <property type="protein sequence ID" value="WMS86696.1"/>
    <property type="molecule type" value="Genomic_DNA"/>
</dbReference>
<keyword evidence="2" id="KW-0540">Nuclease</keyword>
<feature type="region of interest" description="Disordered" evidence="1">
    <location>
        <begin position="48"/>
        <end position="88"/>
    </location>
</feature>
<keyword evidence="2" id="KW-0378">Hydrolase</keyword>
<dbReference type="GO" id="GO:0004519">
    <property type="term" value="F:endonuclease activity"/>
    <property type="evidence" value="ECO:0007669"/>
    <property type="project" value="UniProtKB-KW"/>
</dbReference>
<evidence type="ECO:0000256" key="1">
    <source>
        <dbReference type="SAM" id="MobiDB-lite"/>
    </source>
</evidence>
<dbReference type="Proteomes" id="UP001239782">
    <property type="component" value="Chromosome"/>
</dbReference>
<feature type="compositionally biased region" description="Basic and acidic residues" evidence="1">
    <location>
        <begin position="52"/>
        <end position="65"/>
    </location>
</feature>
<sequence length="88" mass="9570">MAGGKHPETGIPFDKNGYPDFSSVSKKDVKIEFTGSRRKDVKAANEAGGFKKTPEGHVWHHHQDGKTMQLVPRDIHTKTGHDGGFSGG</sequence>
<evidence type="ECO:0000313" key="2">
    <source>
        <dbReference type="EMBL" id="WMS86696.1"/>
    </source>
</evidence>
<dbReference type="InterPro" id="IPR032869">
    <property type="entry name" value="WHH_dom_containing"/>
</dbReference>
<name>A0AA51X6D1_9GAMM</name>